<protein>
    <submittedName>
        <fullName evidence="1">Hypp5826 protein</fullName>
    </submittedName>
</protein>
<evidence type="ECO:0000313" key="1">
    <source>
        <dbReference type="EMBL" id="CAH1239425.1"/>
    </source>
</evidence>
<keyword evidence="2" id="KW-1185">Reference proteome</keyword>
<organism evidence="1 2">
    <name type="scientific">Branchiostoma lanceolatum</name>
    <name type="common">Common lancelet</name>
    <name type="synonym">Amphioxus lanceolatum</name>
    <dbReference type="NCBI Taxonomy" id="7740"/>
    <lineage>
        <taxon>Eukaryota</taxon>
        <taxon>Metazoa</taxon>
        <taxon>Chordata</taxon>
        <taxon>Cephalochordata</taxon>
        <taxon>Leptocardii</taxon>
        <taxon>Amphioxiformes</taxon>
        <taxon>Branchiostomatidae</taxon>
        <taxon>Branchiostoma</taxon>
    </lineage>
</organism>
<proteinExistence type="predicted"/>
<gene>
    <name evidence="1" type="primary">Hypp5826</name>
    <name evidence="1" type="ORF">BLAG_LOCUS3736</name>
</gene>
<name>A0A8J9VGF8_BRALA</name>
<dbReference type="AlphaFoldDB" id="A0A8J9VGF8"/>
<evidence type="ECO:0000313" key="2">
    <source>
        <dbReference type="Proteomes" id="UP000838412"/>
    </source>
</evidence>
<dbReference type="EMBL" id="OV696696">
    <property type="protein sequence ID" value="CAH1239425.1"/>
    <property type="molecule type" value="Genomic_DNA"/>
</dbReference>
<dbReference type="Proteomes" id="UP000838412">
    <property type="component" value="Chromosome 11"/>
</dbReference>
<accession>A0A8J9VGF8</accession>
<reference evidence="1" key="1">
    <citation type="submission" date="2022-01" db="EMBL/GenBank/DDBJ databases">
        <authorList>
            <person name="Braso-Vives M."/>
        </authorList>
    </citation>
    <scope>NUCLEOTIDE SEQUENCE</scope>
</reference>
<sequence length="89" mass="9939">MRLFSVHPARLAITINRCLIHPTIAPGCSVTRASYPHGRVSPNTCFLKRLCELTSNLYRLKTFLTLSQLLGNSKNRLWQPNCAASSPLT</sequence>